<dbReference type="Proteomes" id="UP000092716">
    <property type="component" value="Chromosome 12"/>
</dbReference>
<evidence type="ECO:0000256" key="1">
    <source>
        <dbReference type="SAM" id="MobiDB-lite"/>
    </source>
</evidence>
<feature type="compositionally biased region" description="Polar residues" evidence="1">
    <location>
        <begin position="179"/>
        <end position="190"/>
    </location>
</feature>
<dbReference type="VEuPathDB" id="PlasmoDB:PCOAH_00043320"/>
<keyword evidence="3" id="KW-1185">Reference proteome</keyword>
<dbReference type="GeneID" id="30911063"/>
<dbReference type="RefSeq" id="XP_019916300.1">
    <property type="nucleotide sequence ID" value="XM_020061116.1"/>
</dbReference>
<sequence length="2663" mass="296830">MRRREWSVGSSGGSGAKLGRGGSTSRGGSTCSACSALSALSGGGAGGTGGSGSAASILSRTNCTPTEKKKKKSDLRGAPSTLSTRKASTTGESHMGRVLRTSLRVSVKKKQGPQLTRKVAPKVTPKVTPKEAQKGANKLVQVSPRRRTQKITSLSTYSHKYRLSKTCSLKKSCQKKRNTSTPRGSSNCSERPNGLIEEQQKCHVYYHRGVPKDMNGEGVTGGSHPGDVPNWDELYSFFPHVYNRVDSDDSRGKGTPSGGVTHAPGEYPEGQICEEVKEEPCIHETNLIRENTSFQFAGSNSNEEDRDGEVHPLGKGDTNGELSNDYITYKQYVLKSNSNGRSRMEGGRINWGANSDRIHFSHRGYCSDGEGVAGREGIIQNGNVSEDLCGHLRGDVDGSPWVDIKREGVSPTHGMKNSPTHRRNDKLEEDSKQDRHHACAVNGSHLKSPSFDMDGLDDVHSNFAESFSIKHLPEVPNDVAILCSSDDDSVGGGQHGWRSSLTGEQSMHEGGGGATGGYCNCSGNDESDVYAEGKNHFRKMIDPNGNVLNDDCYSKWVGLMTDSSRHFGESAPLSHSDNYFCGVTTEDQPAGDNADGDDLLGNATDCVDPPCCVREELQNSYSLQRPHFSNPLYSHNSDASIMHIDSLEDVPGPFEKIKMHQGEKCADSPYVGYVIEEKNTMEEVHQVDDADMRSASSCEESLKGSPTRSHRQTHEEEMTIPLKSTRRGENHYPSERKNNLRNCNASEEMPMSFFPGMFTPHGEDYPHEVCVQLGERTDSNITDYPILSHSLHKSLNKYNPSTGGDRFDDRCDGELIPGDTRRGDTYAGAHLHYVCNSFGDPKGEGILTEADPCSSYRSANVRGSNGVMGTESSEEVPQNMADERPGGDRFAVELLYSSSTFRSNTTEGSNDAAGVVVAQVDGEQVDGEQADSAGVVALIHGRRSDPLGKNGPIAKTEAANHYSPEHVQAEKTKKSSSFVLEHDTRSKPGGMFSIFRSRSAHMVKEPKRDCPIKLNETTPICNNEMSRKKNRSNGLAKMKGINLSEQIALEGEQHEGGSNRLGERTTTLGKLPKGCALAGATLPNENGGKKKKKIFKSKLLEGLKRLMRKNDTSHYGEPYPVGQNVKARRRRINSYHEEAIASEENIYRNRRSASVTGTSTWKEKIRRTLISDRNGEDPITHDEYLLSVEGSHQMRSESVGEAHLGGSMGNVCEKEEANRNHECIEGGLPFSQDRSEHKRKEGLICHANNLVDRFEFPMELEGAISSTSSWNDNSSSRGAFDYNKIGSSERREKGDASTFEGMSRVGKCGEENPHVCNGDEKVDPHYREEEVTVVGDNVDRENCAWSNDSAQTKQDLQSKQSEEVTVLTPETTRGKSTYAEMWNEDCARFKPHHVGEHTSGNETLNQENAKLTGLNETLSVENAKLTGLNETLSEENGKLIGLNETLSEENAKLVGSNETLCQENAKLSSEMEELKREEEKHRRENEQLQEELSKLRTDMEEAKEKYLTELSQLRTDVEKAREARDVELNLKLNLQTEQEELLKKCERLENDKEALTTEKMNNVLKMNNLKEELNRQNKCMNELRKELREKEEEIVVCRGKLTTMEKTLNETNATVEELNSQIEVHVENEKSNKRRVDMLEEEVQKYRKLTEQLQCARESHQASGEESKGDNPPDEEATQREPPTDEVPQGKNLLAIYPLKENLDEKLQQSNTFIELLKGRKGSFIQSGDDNEAEKKLPLQEHQLLCDEIDALGVDELKGRCKSLAWQCTQLILQLDICTNGSVEVPPDLGSQAKSVEQEGGIINKQGDSPRRDGKDAIAMAGCTYKASPKIVAKHLMAHSNDWCNSSFKEILRRTSEIAKHVDAVNTKLCRLEGKNSNCLEDGADHSECLVLLNSISTDILLISKNVSLLEEVARVDPQEGVQPDWQSDDQPDGQPDLHVEDRPSDLLNSRPDDEQITASPEEPSLPTQLPNEELQKGRNHSEGIEFKLEEGRPPPERYTFGDEKSEDANHLTCSENFVTFFEICFSSDLFLILCHVCKGVLEMSTWARKGEEENCLRGVHNLVNCVAEMETLCRDGDDQRGELHEPSNELIHLLRRHLQRLVQLTKKDNWRKRTHEVMHALCDLRKVVRIVLYSFLSFHGVHSKFFVVDGPNGDLLHPDDAPPKQFSKTPMEGECHSKDTPHRLVSSLLGMEPCGSRNVKVGSKFGKTHPNGEVLRSDTDVEEDLAEVNLDHLAKRVIQHNYNAHVVPCLIAYYADEVILERCLTGDGIDSAVQRKDDFATQMSNYATDIFRRISERMKWNELIISADSFATYFDEGALKSKLTDNLVMHKNKKINIDTVYEHLGVLFRRNGPTRGCDGLFGEYFRIASSSVLWQSLSYRASSGGTPHLSSALESACLSSSVPPRNLLNRNRLVQIKSASFTGKGEIRIHRKSPYFDDVAPPLMESPSRQVNHCNDEASWEYPLIRLDNECVSALFHMWHAMEKKFFFKISKKGEGTAEGNPPPCIQGEEPKHGDTSKVKPYKGDHTSTMDTYLRSMVYDTFQCSDGNKQIGVNNFIFLLKQLGIQVRDSELHSLWCILTGKKDVNKAMKETIPVSTFVKKAYSTNPSLVFYEHCKAKVKLREAEQNLRHLRRYNKKLLLLVNNAQQVKQLPSEGCRVTYAV</sequence>
<feature type="compositionally biased region" description="Polar residues" evidence="1">
    <location>
        <begin position="80"/>
        <end position="92"/>
    </location>
</feature>
<feature type="region of interest" description="Disordered" evidence="1">
    <location>
        <begin position="491"/>
        <end position="514"/>
    </location>
</feature>
<feature type="region of interest" description="Disordered" evidence="1">
    <location>
        <begin position="1918"/>
        <end position="2006"/>
    </location>
</feature>
<feature type="region of interest" description="Disordered" evidence="1">
    <location>
        <begin position="2496"/>
        <end position="2524"/>
    </location>
</feature>
<feature type="region of interest" description="Disordered" evidence="1">
    <location>
        <begin position="1"/>
        <end position="30"/>
    </location>
</feature>
<feature type="compositionally biased region" description="Polar residues" evidence="1">
    <location>
        <begin position="698"/>
        <end position="707"/>
    </location>
</feature>
<proteinExistence type="predicted"/>
<feature type="region of interest" description="Disordered" evidence="1">
    <location>
        <begin position="247"/>
        <end position="267"/>
    </location>
</feature>
<feature type="region of interest" description="Disordered" evidence="1">
    <location>
        <begin position="171"/>
        <end position="192"/>
    </location>
</feature>
<organism evidence="2 3">
    <name type="scientific">Plasmodium coatneyi</name>
    <dbReference type="NCBI Taxonomy" id="208452"/>
    <lineage>
        <taxon>Eukaryota</taxon>
        <taxon>Sar</taxon>
        <taxon>Alveolata</taxon>
        <taxon>Apicomplexa</taxon>
        <taxon>Aconoidasida</taxon>
        <taxon>Haemosporida</taxon>
        <taxon>Plasmodiidae</taxon>
        <taxon>Plasmodium</taxon>
    </lineage>
</organism>
<reference evidence="3" key="1">
    <citation type="submission" date="2016-06" db="EMBL/GenBank/DDBJ databases">
        <title>First high quality genome sequence of Plasmodium coatneyi using continuous long reads from single molecule, real-time sequencing.</title>
        <authorList>
            <person name="Chien J.-T."/>
            <person name="Pakala S.B."/>
            <person name="Geraldo J.A."/>
            <person name="Lapp S.A."/>
            <person name="Barnwell J.W."/>
            <person name="Kissinger J.C."/>
            <person name="Galinski M.R."/>
            <person name="Humphrey J.C."/>
        </authorList>
    </citation>
    <scope>NUCLEOTIDE SEQUENCE [LARGE SCALE GENOMIC DNA]</scope>
    <source>
        <strain evidence="3">Hackeri</strain>
    </source>
</reference>
<protein>
    <submittedName>
        <fullName evidence="2">Uncharacterized protein</fullName>
    </submittedName>
</protein>
<feature type="compositionally biased region" description="Basic and acidic residues" evidence="1">
    <location>
        <begin position="1657"/>
        <end position="1683"/>
    </location>
</feature>
<feature type="compositionally biased region" description="Gly residues" evidence="1">
    <location>
        <begin position="43"/>
        <end position="52"/>
    </location>
</feature>
<dbReference type="KEGG" id="pcot:PCOAH_00043320"/>
<feature type="compositionally biased region" description="Basic and acidic residues" evidence="1">
    <location>
        <begin position="425"/>
        <end position="436"/>
    </location>
</feature>
<feature type="region of interest" description="Disordered" evidence="1">
    <location>
        <begin position="407"/>
        <end position="436"/>
    </location>
</feature>
<accession>A0A1B1E3L9</accession>
<dbReference type="EMBL" id="CP016250">
    <property type="protein sequence ID" value="ANQ09605.1"/>
    <property type="molecule type" value="Genomic_DNA"/>
</dbReference>
<dbReference type="OrthoDB" id="387698at2759"/>
<feature type="region of interest" description="Disordered" evidence="1">
    <location>
        <begin position="864"/>
        <end position="885"/>
    </location>
</feature>
<gene>
    <name evidence="2" type="ORF">PCOAH_00043320</name>
</gene>
<feature type="compositionally biased region" description="Basic and acidic residues" evidence="1">
    <location>
        <begin position="1974"/>
        <end position="2006"/>
    </location>
</feature>
<feature type="region of interest" description="Disordered" evidence="1">
    <location>
        <begin position="123"/>
        <end position="147"/>
    </location>
</feature>
<feature type="compositionally biased region" description="Basic and acidic residues" evidence="1">
    <location>
        <begin position="1936"/>
        <end position="1945"/>
    </location>
</feature>
<evidence type="ECO:0000313" key="3">
    <source>
        <dbReference type="Proteomes" id="UP000092716"/>
    </source>
</evidence>
<feature type="region of interest" description="Disordered" evidence="1">
    <location>
        <begin position="1652"/>
        <end position="1691"/>
    </location>
</feature>
<feature type="region of interest" description="Disordered" evidence="1">
    <location>
        <begin position="298"/>
        <end position="322"/>
    </location>
</feature>
<feature type="compositionally biased region" description="Basic and acidic residues" evidence="1">
    <location>
        <begin position="2510"/>
        <end position="2524"/>
    </location>
</feature>
<name>A0A1B1E3L9_9APIC</name>
<feature type="region of interest" description="Disordered" evidence="1">
    <location>
        <begin position="43"/>
        <end position="96"/>
    </location>
</feature>
<feature type="region of interest" description="Disordered" evidence="1">
    <location>
        <begin position="698"/>
        <end position="717"/>
    </location>
</feature>
<feature type="compositionally biased region" description="Gly residues" evidence="1">
    <location>
        <begin position="10"/>
        <end position="25"/>
    </location>
</feature>
<evidence type="ECO:0000313" key="2">
    <source>
        <dbReference type="EMBL" id="ANQ09605.1"/>
    </source>
</evidence>